<dbReference type="GO" id="GO:0032259">
    <property type="term" value="P:methylation"/>
    <property type="evidence" value="ECO:0007669"/>
    <property type="project" value="UniProtKB-KW"/>
</dbReference>
<feature type="domain" description="Post-SET" evidence="9">
    <location>
        <begin position="319"/>
        <end position="335"/>
    </location>
</feature>
<gene>
    <name evidence="10" type="ORF">NCGR_LOCUS20171</name>
</gene>
<evidence type="ECO:0000313" key="11">
    <source>
        <dbReference type="Proteomes" id="UP000604825"/>
    </source>
</evidence>
<evidence type="ECO:0000256" key="1">
    <source>
        <dbReference type="ARBA" id="ARBA00004286"/>
    </source>
</evidence>
<dbReference type="InterPro" id="IPR003616">
    <property type="entry name" value="Post-SET_dom"/>
</dbReference>
<comment type="subcellular location">
    <subcellularLocation>
        <location evidence="1">Chromosome</location>
    </subcellularLocation>
</comment>
<dbReference type="Gene3D" id="2.170.270.10">
    <property type="entry name" value="SET domain"/>
    <property type="match status" value="1"/>
</dbReference>
<comment type="caution">
    <text evidence="10">The sequence shown here is derived from an EMBL/GenBank/DDBJ whole genome shotgun (WGS) entry which is preliminary data.</text>
</comment>
<feature type="domain" description="SET" evidence="8">
    <location>
        <begin position="180"/>
        <end position="312"/>
    </location>
</feature>
<evidence type="ECO:0000256" key="3">
    <source>
        <dbReference type="ARBA" id="ARBA00022603"/>
    </source>
</evidence>
<accession>A0A811NVY6</accession>
<keyword evidence="11" id="KW-1185">Reference proteome</keyword>
<dbReference type="InterPro" id="IPR050973">
    <property type="entry name" value="H3K9_Histone-Lys_N-MTase"/>
</dbReference>
<evidence type="ECO:0000256" key="2">
    <source>
        <dbReference type="ARBA" id="ARBA00022454"/>
    </source>
</evidence>
<dbReference type="PROSITE" id="PS50868">
    <property type="entry name" value="POST_SET"/>
    <property type="match status" value="1"/>
</dbReference>
<dbReference type="EMBL" id="CAJGYO010000005">
    <property type="protein sequence ID" value="CAD6229662.1"/>
    <property type="molecule type" value="Genomic_DNA"/>
</dbReference>
<dbReference type="PROSITE" id="PS50280">
    <property type="entry name" value="SET"/>
    <property type="match status" value="1"/>
</dbReference>
<evidence type="ECO:0000259" key="8">
    <source>
        <dbReference type="PROSITE" id="PS50280"/>
    </source>
</evidence>
<evidence type="ECO:0000256" key="7">
    <source>
        <dbReference type="ARBA" id="ARBA00022833"/>
    </source>
</evidence>
<dbReference type="InterPro" id="IPR046341">
    <property type="entry name" value="SET_dom_sf"/>
</dbReference>
<evidence type="ECO:0008006" key="12">
    <source>
        <dbReference type="Google" id="ProtNLM"/>
    </source>
</evidence>
<reference evidence="10" key="1">
    <citation type="submission" date="2020-10" db="EMBL/GenBank/DDBJ databases">
        <authorList>
            <person name="Han B."/>
            <person name="Lu T."/>
            <person name="Zhao Q."/>
            <person name="Huang X."/>
            <person name="Zhao Y."/>
        </authorList>
    </citation>
    <scope>NUCLEOTIDE SEQUENCE</scope>
</reference>
<evidence type="ECO:0000256" key="4">
    <source>
        <dbReference type="ARBA" id="ARBA00022679"/>
    </source>
</evidence>
<protein>
    <recommendedName>
        <fullName evidence="12">Histone-lysine N-methyltransferase SUVR3</fullName>
    </recommendedName>
</protein>
<evidence type="ECO:0000256" key="6">
    <source>
        <dbReference type="ARBA" id="ARBA00022723"/>
    </source>
</evidence>
<dbReference type="GO" id="GO:0046872">
    <property type="term" value="F:metal ion binding"/>
    <property type="evidence" value="ECO:0007669"/>
    <property type="project" value="UniProtKB-KW"/>
</dbReference>
<organism evidence="10 11">
    <name type="scientific">Miscanthus lutarioriparius</name>
    <dbReference type="NCBI Taxonomy" id="422564"/>
    <lineage>
        <taxon>Eukaryota</taxon>
        <taxon>Viridiplantae</taxon>
        <taxon>Streptophyta</taxon>
        <taxon>Embryophyta</taxon>
        <taxon>Tracheophyta</taxon>
        <taxon>Spermatophyta</taxon>
        <taxon>Magnoliopsida</taxon>
        <taxon>Liliopsida</taxon>
        <taxon>Poales</taxon>
        <taxon>Poaceae</taxon>
        <taxon>PACMAD clade</taxon>
        <taxon>Panicoideae</taxon>
        <taxon>Andropogonodae</taxon>
        <taxon>Andropogoneae</taxon>
        <taxon>Saccharinae</taxon>
        <taxon>Miscanthus</taxon>
    </lineage>
</organism>
<dbReference type="SUPFAM" id="SSF82199">
    <property type="entry name" value="SET domain"/>
    <property type="match status" value="1"/>
</dbReference>
<dbReference type="Pfam" id="PF00856">
    <property type="entry name" value="SET"/>
    <property type="match status" value="1"/>
</dbReference>
<dbReference type="Proteomes" id="UP000604825">
    <property type="component" value="Unassembled WGS sequence"/>
</dbReference>
<dbReference type="InterPro" id="IPR001214">
    <property type="entry name" value="SET_dom"/>
</dbReference>
<sequence length="339" mass="35496">MRNPAAPGAVTESAELVLPLLPPQDLAAVASACRALRAAVTAVTARRAANAARGLEPLPIPFRNCVDSKPYAYFLYTPFSLTRLAPGASAPSAQPWGASWVRPPGPTWPHPNLDGFPSAVCGCACAAAECGGTQCACADVDADAAGPGLEAGMGSLRECGDGCACAPSCGNRRTQRGVAVRLRVVRHLHKGWGLHAAEALGCGQFVCEYAGEFLTTEEARRRHKVYDELASGGKLCPALIVIREHLPSSKACLRVNIDATKVGNVARFINHSCDGGNLHPVLVRSSGSLLPRLCFFAARDIVEGEELTFSYGDARVRPKGLPCFCGSSGCSGVLPSEET</sequence>
<dbReference type="AlphaFoldDB" id="A0A811NVY6"/>
<dbReference type="SMART" id="SM00317">
    <property type="entry name" value="SET"/>
    <property type="match status" value="1"/>
</dbReference>
<name>A0A811NVY6_9POAL</name>
<dbReference type="OrthoDB" id="5792673at2759"/>
<dbReference type="GO" id="GO:0008168">
    <property type="term" value="F:methyltransferase activity"/>
    <property type="evidence" value="ECO:0007669"/>
    <property type="project" value="UniProtKB-KW"/>
</dbReference>
<evidence type="ECO:0000313" key="10">
    <source>
        <dbReference type="EMBL" id="CAD6229662.1"/>
    </source>
</evidence>
<dbReference type="PANTHER" id="PTHR46223">
    <property type="entry name" value="HISTONE-LYSINE N-METHYLTRANSFERASE SUV39H"/>
    <property type="match status" value="1"/>
</dbReference>
<proteinExistence type="predicted"/>
<dbReference type="PANTHER" id="PTHR46223:SF3">
    <property type="entry name" value="HISTONE-LYSINE N-METHYLTRANSFERASE SET-23"/>
    <property type="match status" value="1"/>
</dbReference>
<dbReference type="GO" id="GO:0005694">
    <property type="term" value="C:chromosome"/>
    <property type="evidence" value="ECO:0007669"/>
    <property type="project" value="UniProtKB-SubCell"/>
</dbReference>
<evidence type="ECO:0000256" key="5">
    <source>
        <dbReference type="ARBA" id="ARBA00022691"/>
    </source>
</evidence>
<keyword evidence="2" id="KW-0158">Chromosome</keyword>
<keyword evidence="6" id="KW-0479">Metal-binding</keyword>
<evidence type="ECO:0000259" key="9">
    <source>
        <dbReference type="PROSITE" id="PS50868"/>
    </source>
</evidence>
<keyword evidence="4" id="KW-0808">Transferase</keyword>
<keyword evidence="5" id="KW-0949">S-adenosyl-L-methionine</keyword>
<keyword evidence="7" id="KW-0862">Zinc</keyword>
<keyword evidence="3" id="KW-0489">Methyltransferase</keyword>